<feature type="repeat" description="ANK" evidence="1">
    <location>
        <begin position="68"/>
        <end position="100"/>
    </location>
</feature>
<dbReference type="InterPro" id="IPR002110">
    <property type="entry name" value="Ankyrin_rpt"/>
</dbReference>
<dbReference type="SMART" id="SM00248">
    <property type="entry name" value="ANK"/>
    <property type="match status" value="4"/>
</dbReference>
<dbReference type="InterPro" id="IPR036770">
    <property type="entry name" value="Ankyrin_rpt-contain_sf"/>
</dbReference>
<keyword evidence="3" id="KW-0647">Proteasome</keyword>
<dbReference type="STRING" id="151549.A0A4C1VS95"/>
<comment type="caution">
    <text evidence="3">The sequence shown here is derived from an EMBL/GenBank/DDBJ whole genome shotgun (WGS) entry which is preliminary data.</text>
</comment>
<reference evidence="3 4" key="1">
    <citation type="journal article" date="2019" name="Commun. Biol.">
        <title>The bagworm genome reveals a unique fibroin gene that provides high tensile strength.</title>
        <authorList>
            <person name="Kono N."/>
            <person name="Nakamura H."/>
            <person name="Ohtoshi R."/>
            <person name="Tomita M."/>
            <person name="Numata K."/>
            <person name="Arakawa K."/>
        </authorList>
    </citation>
    <scope>NUCLEOTIDE SEQUENCE [LARGE SCALE GENOMIC DNA]</scope>
</reference>
<dbReference type="Pfam" id="PF12796">
    <property type="entry name" value="Ank_2"/>
    <property type="match status" value="1"/>
</dbReference>
<dbReference type="PANTHER" id="PTHR24184:SF11">
    <property type="entry name" value="ANKYRIN REPEAT AND SOCS BOX CONTAINING 3"/>
    <property type="match status" value="1"/>
</dbReference>
<dbReference type="SUPFAM" id="SSF81296">
    <property type="entry name" value="E set domains"/>
    <property type="match status" value="1"/>
</dbReference>
<dbReference type="InterPro" id="IPR037020">
    <property type="entry name" value="Hemocyanin_C_sf"/>
</dbReference>
<dbReference type="AlphaFoldDB" id="A0A4C1VS95"/>
<dbReference type="GO" id="GO:0005929">
    <property type="term" value="C:cilium"/>
    <property type="evidence" value="ECO:0007669"/>
    <property type="project" value="TreeGrafter"/>
</dbReference>
<dbReference type="Gene3D" id="2.60.40.1520">
    <property type="entry name" value="Hemocyanin, C-terminal domain"/>
    <property type="match status" value="1"/>
</dbReference>
<evidence type="ECO:0000259" key="2">
    <source>
        <dbReference type="Pfam" id="PF03723"/>
    </source>
</evidence>
<sequence>MSIGTVYDIAYKGDFNQVKVRVDEDANIIHKPDPNERLLIHWAALGGNENLVDFLLQSGSPIDPIDDTNATPLILAAAAGKFPVVRILLGKGANVNHKTNRGQSALEYACSKGHKEIAALLIEYEANVNHFDVLGATSLHRAAAQGRTEIVQLLLACNNININACDSTGSTPLVRITNVAVGKLITYFDDDLVDITNAVLLDDQKLRRDRYGRVIDINEDRHNFVEIDSFIYKLKTGKNVIEELYEMRNVIGERITTRDLMAELKTGVDIQQLIYSKLRDSTPDIRIAY</sequence>
<dbReference type="Pfam" id="PF13637">
    <property type="entry name" value="Ank_4"/>
    <property type="match status" value="1"/>
</dbReference>
<dbReference type="Proteomes" id="UP000299102">
    <property type="component" value="Unassembled WGS sequence"/>
</dbReference>
<dbReference type="PANTHER" id="PTHR24184">
    <property type="entry name" value="SI:CH211-189E2.2"/>
    <property type="match status" value="1"/>
</dbReference>
<keyword evidence="1" id="KW-0040">ANK repeat</keyword>
<dbReference type="OrthoDB" id="1577640at2759"/>
<dbReference type="EMBL" id="BGZK01000409">
    <property type="protein sequence ID" value="GBP41978.1"/>
    <property type="molecule type" value="Genomic_DNA"/>
</dbReference>
<feature type="repeat" description="ANK" evidence="1">
    <location>
        <begin position="134"/>
        <end position="155"/>
    </location>
</feature>
<dbReference type="Gene3D" id="1.25.40.20">
    <property type="entry name" value="Ankyrin repeat-containing domain"/>
    <property type="match status" value="1"/>
</dbReference>
<feature type="repeat" description="ANK" evidence="1">
    <location>
        <begin position="101"/>
        <end position="133"/>
    </location>
</feature>
<name>A0A4C1VS95_EUMVA</name>
<dbReference type="SUPFAM" id="SSF48403">
    <property type="entry name" value="Ankyrin repeat"/>
    <property type="match status" value="1"/>
</dbReference>
<evidence type="ECO:0000256" key="1">
    <source>
        <dbReference type="PROSITE-ProRule" id="PRU00023"/>
    </source>
</evidence>
<accession>A0A4C1VS95</accession>
<dbReference type="GO" id="GO:0000502">
    <property type="term" value="C:proteasome complex"/>
    <property type="evidence" value="ECO:0007669"/>
    <property type="project" value="UniProtKB-KW"/>
</dbReference>
<gene>
    <name evidence="3" type="primary">PSMD10</name>
    <name evidence="3" type="ORF">EVAR_33782_1</name>
</gene>
<evidence type="ECO:0000313" key="3">
    <source>
        <dbReference type="EMBL" id="GBP41978.1"/>
    </source>
</evidence>
<dbReference type="Pfam" id="PF03723">
    <property type="entry name" value="Hemocyanin_C"/>
    <property type="match status" value="1"/>
</dbReference>
<feature type="repeat" description="ANK" evidence="1">
    <location>
        <begin position="35"/>
        <end position="67"/>
    </location>
</feature>
<dbReference type="InterPro" id="IPR014756">
    <property type="entry name" value="Ig_E-set"/>
</dbReference>
<keyword evidence="4" id="KW-1185">Reference proteome</keyword>
<dbReference type="PROSITE" id="PS50297">
    <property type="entry name" value="ANK_REP_REGION"/>
    <property type="match status" value="3"/>
</dbReference>
<protein>
    <submittedName>
        <fullName evidence="3">26S proteasome non-ATPase regulatory subunit 10</fullName>
    </submittedName>
</protein>
<dbReference type="PROSITE" id="PS50088">
    <property type="entry name" value="ANK_REPEAT"/>
    <property type="match status" value="4"/>
</dbReference>
<evidence type="ECO:0000313" key="4">
    <source>
        <dbReference type="Proteomes" id="UP000299102"/>
    </source>
</evidence>
<proteinExistence type="predicted"/>
<feature type="domain" description="Hemocyanin C-terminal" evidence="2">
    <location>
        <begin position="209"/>
        <end position="269"/>
    </location>
</feature>
<organism evidence="3 4">
    <name type="scientific">Eumeta variegata</name>
    <name type="common">Bagworm moth</name>
    <name type="synonym">Eumeta japonica</name>
    <dbReference type="NCBI Taxonomy" id="151549"/>
    <lineage>
        <taxon>Eukaryota</taxon>
        <taxon>Metazoa</taxon>
        <taxon>Ecdysozoa</taxon>
        <taxon>Arthropoda</taxon>
        <taxon>Hexapoda</taxon>
        <taxon>Insecta</taxon>
        <taxon>Pterygota</taxon>
        <taxon>Neoptera</taxon>
        <taxon>Endopterygota</taxon>
        <taxon>Lepidoptera</taxon>
        <taxon>Glossata</taxon>
        <taxon>Ditrysia</taxon>
        <taxon>Tineoidea</taxon>
        <taxon>Psychidae</taxon>
        <taxon>Oiketicinae</taxon>
        <taxon>Eumeta</taxon>
    </lineage>
</organism>
<dbReference type="InterPro" id="IPR005203">
    <property type="entry name" value="Hemocyanin_C"/>
</dbReference>